<dbReference type="PRINTS" id="PR00080">
    <property type="entry name" value="SDRFAMILY"/>
</dbReference>
<dbReference type="EMBL" id="JACIEJ010000010">
    <property type="protein sequence ID" value="MBB3987365.1"/>
    <property type="molecule type" value="Genomic_DNA"/>
</dbReference>
<evidence type="ECO:0000256" key="1">
    <source>
        <dbReference type="ARBA" id="ARBA00006484"/>
    </source>
</evidence>
<protein>
    <submittedName>
        <fullName evidence="5">NAD(P)-dependent dehydrogenase (Short-subunit alcohol dehydrogenase family)</fullName>
    </submittedName>
</protein>
<dbReference type="InterPro" id="IPR036291">
    <property type="entry name" value="NAD(P)-bd_dom_sf"/>
</dbReference>
<dbReference type="Gene3D" id="3.40.50.720">
    <property type="entry name" value="NAD(P)-binding Rossmann-like Domain"/>
    <property type="match status" value="1"/>
</dbReference>
<dbReference type="InterPro" id="IPR057326">
    <property type="entry name" value="KR_dom"/>
</dbReference>
<evidence type="ECO:0000256" key="3">
    <source>
        <dbReference type="RuleBase" id="RU000363"/>
    </source>
</evidence>
<organism evidence="5 6">
    <name type="scientific">Sagittula marina</name>
    <dbReference type="NCBI Taxonomy" id="943940"/>
    <lineage>
        <taxon>Bacteria</taxon>
        <taxon>Pseudomonadati</taxon>
        <taxon>Pseudomonadota</taxon>
        <taxon>Alphaproteobacteria</taxon>
        <taxon>Rhodobacterales</taxon>
        <taxon>Roseobacteraceae</taxon>
        <taxon>Sagittula</taxon>
    </lineage>
</organism>
<dbReference type="SUPFAM" id="SSF51735">
    <property type="entry name" value="NAD(P)-binding Rossmann-fold domains"/>
    <property type="match status" value="1"/>
</dbReference>
<dbReference type="PROSITE" id="PS00061">
    <property type="entry name" value="ADH_SHORT"/>
    <property type="match status" value="1"/>
</dbReference>
<dbReference type="PRINTS" id="PR00081">
    <property type="entry name" value="GDHRDH"/>
</dbReference>
<feature type="domain" description="Ketoreductase" evidence="4">
    <location>
        <begin position="6"/>
        <end position="194"/>
    </location>
</feature>
<comment type="caution">
    <text evidence="5">The sequence shown here is derived from an EMBL/GenBank/DDBJ whole genome shotgun (WGS) entry which is preliminary data.</text>
</comment>
<dbReference type="GO" id="GO:0016491">
    <property type="term" value="F:oxidoreductase activity"/>
    <property type="evidence" value="ECO:0007669"/>
    <property type="project" value="UniProtKB-KW"/>
</dbReference>
<evidence type="ECO:0000256" key="2">
    <source>
        <dbReference type="ARBA" id="ARBA00023002"/>
    </source>
</evidence>
<dbReference type="InterPro" id="IPR020904">
    <property type="entry name" value="Sc_DH/Rdtase_CS"/>
</dbReference>
<gene>
    <name evidence="5" type="ORF">GGQ68_003712</name>
</gene>
<dbReference type="PANTHER" id="PTHR45024:SF2">
    <property type="entry name" value="SCP2 DOMAIN-CONTAINING PROTEIN"/>
    <property type="match status" value="1"/>
</dbReference>
<reference evidence="5 6" key="1">
    <citation type="submission" date="2020-08" db="EMBL/GenBank/DDBJ databases">
        <title>Genomic Encyclopedia of Type Strains, Phase IV (KMG-IV): sequencing the most valuable type-strain genomes for metagenomic binning, comparative biology and taxonomic classification.</title>
        <authorList>
            <person name="Goeker M."/>
        </authorList>
    </citation>
    <scope>NUCLEOTIDE SEQUENCE [LARGE SCALE GENOMIC DNA]</scope>
    <source>
        <strain evidence="5 6">DSM 102235</strain>
    </source>
</reference>
<keyword evidence="6" id="KW-1185">Reference proteome</keyword>
<dbReference type="Proteomes" id="UP000541426">
    <property type="component" value="Unassembled WGS sequence"/>
</dbReference>
<name>A0A7W6GTQ8_9RHOB</name>
<evidence type="ECO:0000313" key="5">
    <source>
        <dbReference type="EMBL" id="MBB3987365.1"/>
    </source>
</evidence>
<evidence type="ECO:0000313" key="6">
    <source>
        <dbReference type="Proteomes" id="UP000541426"/>
    </source>
</evidence>
<dbReference type="InterPro" id="IPR051687">
    <property type="entry name" value="Peroxisomal_Beta-Oxidation"/>
</dbReference>
<dbReference type="SMART" id="SM00822">
    <property type="entry name" value="PKS_KR"/>
    <property type="match status" value="1"/>
</dbReference>
<proteinExistence type="inferred from homology"/>
<accession>A0A7W6GTQ8</accession>
<sequence>MDLNGQVAVVTGAGRGIGRSMAQHLAQAGASVVVNDLDADPAQHVVDEITQAGGKAVAVAAEIGTEGAAEACIAAALDSFGRLDVLVANAGVLRDSVLWKTEDEAFDLVIRTHLRGTFQCGRAAARHFREAGHGGALVLVGSPAGQLGNFGQTAYAAAKAGIAGMTRTWAAELQRAEVAVNAIIPTALTRMTETIPPLAPYVQAMERGEPLPEKLRADLGIGLPEDIAPLVVYLASQAGRATTGQCIGIGGDRLAFWSHPSEHRVQTRSGGWTPDSIAEAWPDLTRDALQPFGITMDL</sequence>
<dbReference type="Pfam" id="PF00106">
    <property type="entry name" value="adh_short"/>
    <property type="match status" value="1"/>
</dbReference>
<evidence type="ECO:0000259" key="4">
    <source>
        <dbReference type="SMART" id="SM00822"/>
    </source>
</evidence>
<dbReference type="InterPro" id="IPR002347">
    <property type="entry name" value="SDR_fam"/>
</dbReference>
<keyword evidence="2" id="KW-0560">Oxidoreductase</keyword>
<dbReference type="FunFam" id="3.40.50.720:FF:000084">
    <property type="entry name" value="Short-chain dehydrogenase reductase"/>
    <property type="match status" value="1"/>
</dbReference>
<dbReference type="AlphaFoldDB" id="A0A7W6GTQ8"/>
<dbReference type="PANTHER" id="PTHR45024">
    <property type="entry name" value="DEHYDROGENASES, SHORT CHAIN"/>
    <property type="match status" value="1"/>
</dbReference>
<comment type="similarity">
    <text evidence="1 3">Belongs to the short-chain dehydrogenases/reductases (SDR) family.</text>
</comment>
<dbReference type="RefSeq" id="WP_183968439.1">
    <property type="nucleotide sequence ID" value="NZ_BAABBZ010000011.1"/>
</dbReference>